<gene>
    <name evidence="3" type="ORF">BJP25_11905</name>
</gene>
<evidence type="ECO:0000259" key="2">
    <source>
        <dbReference type="Pfam" id="PF00582"/>
    </source>
</evidence>
<evidence type="ECO:0000313" key="4">
    <source>
        <dbReference type="Proteomes" id="UP000186040"/>
    </source>
</evidence>
<organism evidence="3 4">
    <name type="scientific">Actinokineospora bangkokensis</name>
    <dbReference type="NCBI Taxonomy" id="1193682"/>
    <lineage>
        <taxon>Bacteria</taxon>
        <taxon>Bacillati</taxon>
        <taxon>Actinomycetota</taxon>
        <taxon>Actinomycetes</taxon>
        <taxon>Pseudonocardiales</taxon>
        <taxon>Pseudonocardiaceae</taxon>
        <taxon>Actinokineospora</taxon>
    </lineage>
</organism>
<evidence type="ECO:0000313" key="3">
    <source>
        <dbReference type="EMBL" id="OLR94450.1"/>
    </source>
</evidence>
<dbReference type="OrthoDB" id="3569526at2"/>
<protein>
    <recommendedName>
        <fullName evidence="2">UspA domain-containing protein</fullName>
    </recommendedName>
</protein>
<dbReference type="PANTHER" id="PTHR46268">
    <property type="entry name" value="STRESS RESPONSE PROTEIN NHAX"/>
    <property type="match status" value="1"/>
</dbReference>
<dbReference type="Proteomes" id="UP000186040">
    <property type="component" value="Unassembled WGS sequence"/>
</dbReference>
<dbReference type="EMBL" id="MKQR01000007">
    <property type="protein sequence ID" value="OLR94450.1"/>
    <property type="molecule type" value="Genomic_DNA"/>
</dbReference>
<dbReference type="SUPFAM" id="SSF52402">
    <property type="entry name" value="Adenine nucleotide alpha hydrolases-like"/>
    <property type="match status" value="2"/>
</dbReference>
<dbReference type="PANTHER" id="PTHR46268:SF6">
    <property type="entry name" value="UNIVERSAL STRESS PROTEIN UP12"/>
    <property type="match status" value="1"/>
</dbReference>
<dbReference type="InterPro" id="IPR006016">
    <property type="entry name" value="UspA"/>
</dbReference>
<reference evidence="3 4" key="1">
    <citation type="submission" date="2016-10" db="EMBL/GenBank/DDBJ databases">
        <title>The Draft Genome Sequence of Actinokineospora bangkokensis 44EHWT reveals the biosynthetic pathway of antifungal compounds Thailandins with unusual extender unit butylmalonyl-CoA.</title>
        <authorList>
            <person name="Greule A."/>
            <person name="Intra B."/>
            <person name="Flemming S."/>
            <person name="Rommel M.G."/>
            <person name="Panbangred W."/>
            <person name="Bechthold A."/>
        </authorList>
    </citation>
    <scope>NUCLEOTIDE SEQUENCE [LARGE SCALE GENOMIC DNA]</scope>
    <source>
        <strain evidence="3 4">44EHW</strain>
    </source>
</reference>
<dbReference type="Gene3D" id="3.40.50.620">
    <property type="entry name" value="HUPs"/>
    <property type="match status" value="2"/>
</dbReference>
<keyword evidence="4" id="KW-1185">Reference proteome</keyword>
<dbReference type="InterPro" id="IPR014729">
    <property type="entry name" value="Rossmann-like_a/b/a_fold"/>
</dbReference>
<dbReference type="AlphaFoldDB" id="A0A1Q9LR03"/>
<sequence>MPATPETVIAAVDGSPPSTRAVRWAAAEAARTGRALRLVSVHPWPVTAYPEGLVVAHQLRAGMRREARRALSAAAAVVAEDHPDLPVTTSVLEGEVVPRLRAAGQDAALVVLGTRGRGGLAGLVLGSVAVGLATHSTTPVVVVRGTRAEDPGVVAGLDGSGTDDPVLALAFAHAAATGGSVTATHAWGDFPPDGLHLDGAPTFEWAPLAEYARNLAERAVAPWRDKYPDTTVVVDPARGVPAEVLRDRSERAGLLVVGSHGRSRLAGLLLGSTTHAVLHHAACPVAVVPQARPNTGGTG</sequence>
<comment type="similarity">
    <text evidence="1">Belongs to the universal stress protein A family.</text>
</comment>
<comment type="caution">
    <text evidence="3">The sequence shown here is derived from an EMBL/GenBank/DDBJ whole genome shotgun (WGS) entry which is preliminary data.</text>
</comment>
<feature type="domain" description="UspA" evidence="2">
    <location>
        <begin position="153"/>
        <end position="289"/>
    </location>
</feature>
<feature type="domain" description="UspA" evidence="2">
    <location>
        <begin position="7"/>
        <end position="144"/>
    </location>
</feature>
<dbReference type="PRINTS" id="PR01438">
    <property type="entry name" value="UNVRSLSTRESS"/>
</dbReference>
<dbReference type="Pfam" id="PF00582">
    <property type="entry name" value="Usp"/>
    <property type="match status" value="2"/>
</dbReference>
<proteinExistence type="inferred from homology"/>
<name>A0A1Q9LR03_9PSEU</name>
<accession>A0A1Q9LR03</accession>
<dbReference type="RefSeq" id="WP_075973832.1">
    <property type="nucleotide sequence ID" value="NZ_MKQR01000007.1"/>
</dbReference>
<dbReference type="STRING" id="1193682.BJP25_11905"/>
<evidence type="ECO:0000256" key="1">
    <source>
        <dbReference type="ARBA" id="ARBA00008791"/>
    </source>
</evidence>
<dbReference type="InterPro" id="IPR006015">
    <property type="entry name" value="Universal_stress_UspA"/>
</dbReference>